<dbReference type="SUPFAM" id="SSF46689">
    <property type="entry name" value="Homeodomain-like"/>
    <property type="match status" value="1"/>
</dbReference>
<dbReference type="Gene3D" id="1.10.357.10">
    <property type="entry name" value="Tetracycline Repressor, domain 2"/>
    <property type="match status" value="1"/>
</dbReference>
<gene>
    <name evidence="6" type="ORF">SAMN06264849_106192</name>
</gene>
<dbReference type="Pfam" id="PF00440">
    <property type="entry name" value="TetR_N"/>
    <property type="match status" value="1"/>
</dbReference>
<dbReference type="OrthoDB" id="9780824at2"/>
<dbReference type="InterPro" id="IPR023772">
    <property type="entry name" value="DNA-bd_HTH_TetR-type_CS"/>
</dbReference>
<evidence type="ECO:0000259" key="5">
    <source>
        <dbReference type="PROSITE" id="PS50977"/>
    </source>
</evidence>
<keyword evidence="2 4" id="KW-0238">DNA-binding</keyword>
<dbReference type="InterPro" id="IPR011075">
    <property type="entry name" value="TetR_C"/>
</dbReference>
<dbReference type="Pfam" id="PF16925">
    <property type="entry name" value="TetR_C_13"/>
    <property type="match status" value="1"/>
</dbReference>
<dbReference type="RefSeq" id="WP_142505766.1">
    <property type="nucleotide sequence ID" value="NZ_FXTI01000006.1"/>
</dbReference>
<protein>
    <submittedName>
        <fullName evidence="6">Transcriptional regulator, TetR family</fullName>
    </submittedName>
</protein>
<keyword evidence="1" id="KW-0805">Transcription regulation</keyword>
<dbReference type="SUPFAM" id="SSF48498">
    <property type="entry name" value="Tetracyclin repressor-like, C-terminal domain"/>
    <property type="match status" value="1"/>
</dbReference>
<keyword evidence="3" id="KW-0804">Transcription</keyword>
<dbReference type="EMBL" id="FXTI01000006">
    <property type="protein sequence ID" value="SMO74271.1"/>
    <property type="molecule type" value="Genomic_DNA"/>
</dbReference>
<proteinExistence type="predicted"/>
<feature type="domain" description="HTH tetR-type" evidence="5">
    <location>
        <begin position="5"/>
        <end position="65"/>
    </location>
</feature>
<dbReference type="Proteomes" id="UP000315636">
    <property type="component" value="Unassembled WGS sequence"/>
</dbReference>
<evidence type="ECO:0000256" key="1">
    <source>
        <dbReference type="ARBA" id="ARBA00023015"/>
    </source>
</evidence>
<sequence>MRKGERTRSRIIQKSSGLFNRHGYLSSSISDVMKETGLEKGGIYRHFANKEELVLQAFEYSTQVMNKHFQEVLARECTSIEKLEAVIQILKGLVEDHPIPGGCPLMNAALEADDAYPILAEKTRDSMARLLEMMKQILVTGVEKGEFQKNMNPEQMAVTWIASLEGGLALSRLYRDSTYMDIVAAHLLNDIASYQ</sequence>
<feature type="DNA-binding region" description="H-T-H motif" evidence="4">
    <location>
        <begin position="28"/>
        <end position="47"/>
    </location>
</feature>
<dbReference type="PANTHER" id="PTHR47506:SF3">
    <property type="entry name" value="HTH-TYPE TRANSCRIPTIONAL REGULATOR LMRA"/>
    <property type="match status" value="1"/>
</dbReference>
<keyword evidence="7" id="KW-1185">Reference proteome</keyword>
<dbReference type="PROSITE" id="PS01081">
    <property type="entry name" value="HTH_TETR_1"/>
    <property type="match status" value="1"/>
</dbReference>
<dbReference type="GO" id="GO:0003677">
    <property type="term" value="F:DNA binding"/>
    <property type="evidence" value="ECO:0007669"/>
    <property type="project" value="UniProtKB-UniRule"/>
</dbReference>
<evidence type="ECO:0000313" key="7">
    <source>
        <dbReference type="Proteomes" id="UP000315636"/>
    </source>
</evidence>
<reference evidence="6 7" key="1">
    <citation type="submission" date="2017-05" db="EMBL/GenBank/DDBJ databases">
        <authorList>
            <person name="Varghese N."/>
            <person name="Submissions S."/>
        </authorList>
    </citation>
    <scope>NUCLEOTIDE SEQUENCE [LARGE SCALE GENOMIC DNA]</scope>
    <source>
        <strain evidence="6 7">DSM 45474</strain>
    </source>
</reference>
<dbReference type="PRINTS" id="PR00455">
    <property type="entry name" value="HTHTETR"/>
</dbReference>
<dbReference type="InterPro" id="IPR001647">
    <property type="entry name" value="HTH_TetR"/>
</dbReference>
<evidence type="ECO:0000256" key="2">
    <source>
        <dbReference type="ARBA" id="ARBA00023125"/>
    </source>
</evidence>
<evidence type="ECO:0000256" key="3">
    <source>
        <dbReference type="ARBA" id="ARBA00023163"/>
    </source>
</evidence>
<dbReference type="PROSITE" id="PS50977">
    <property type="entry name" value="HTH_TETR_2"/>
    <property type="match status" value="1"/>
</dbReference>
<accession>A0A521DT26</accession>
<evidence type="ECO:0000313" key="6">
    <source>
        <dbReference type="EMBL" id="SMO74271.1"/>
    </source>
</evidence>
<dbReference type="InterPro" id="IPR036271">
    <property type="entry name" value="Tet_transcr_reg_TetR-rel_C_sf"/>
</dbReference>
<dbReference type="AlphaFoldDB" id="A0A521DT26"/>
<organism evidence="6 7">
    <name type="scientific">Melghirimyces algeriensis</name>
    <dbReference type="NCBI Taxonomy" id="910412"/>
    <lineage>
        <taxon>Bacteria</taxon>
        <taxon>Bacillati</taxon>
        <taxon>Bacillota</taxon>
        <taxon>Bacilli</taxon>
        <taxon>Bacillales</taxon>
        <taxon>Thermoactinomycetaceae</taxon>
        <taxon>Melghirimyces</taxon>
    </lineage>
</organism>
<dbReference type="PANTHER" id="PTHR47506">
    <property type="entry name" value="TRANSCRIPTIONAL REGULATORY PROTEIN"/>
    <property type="match status" value="1"/>
</dbReference>
<dbReference type="InterPro" id="IPR009057">
    <property type="entry name" value="Homeodomain-like_sf"/>
</dbReference>
<evidence type="ECO:0000256" key="4">
    <source>
        <dbReference type="PROSITE-ProRule" id="PRU00335"/>
    </source>
</evidence>
<name>A0A521DT26_9BACL</name>